<comment type="caution">
    <text evidence="1">The sequence shown here is derived from an EMBL/GenBank/DDBJ whole genome shotgun (WGS) entry which is preliminary data.</text>
</comment>
<evidence type="ECO:0000313" key="1">
    <source>
        <dbReference type="EMBL" id="GFO35859.1"/>
    </source>
</evidence>
<accession>A0AAV4CVE4</accession>
<sequence>MMTCRTFKMFSQYIRGQVTLTRVPPMPSVGALVNGKVMFTVVQQLLTGYLGKTYRFAPEPGGGEIR</sequence>
<organism evidence="1 2">
    <name type="scientific">Plakobranchus ocellatus</name>
    <dbReference type="NCBI Taxonomy" id="259542"/>
    <lineage>
        <taxon>Eukaryota</taxon>
        <taxon>Metazoa</taxon>
        <taxon>Spiralia</taxon>
        <taxon>Lophotrochozoa</taxon>
        <taxon>Mollusca</taxon>
        <taxon>Gastropoda</taxon>
        <taxon>Heterobranchia</taxon>
        <taxon>Euthyneura</taxon>
        <taxon>Panpulmonata</taxon>
        <taxon>Sacoglossa</taxon>
        <taxon>Placobranchoidea</taxon>
        <taxon>Plakobranchidae</taxon>
        <taxon>Plakobranchus</taxon>
    </lineage>
</organism>
<reference evidence="1 2" key="1">
    <citation type="journal article" date="2021" name="Elife">
        <title>Chloroplast acquisition without the gene transfer in kleptoplastic sea slugs, Plakobranchus ocellatus.</title>
        <authorList>
            <person name="Maeda T."/>
            <person name="Takahashi S."/>
            <person name="Yoshida T."/>
            <person name="Shimamura S."/>
            <person name="Takaki Y."/>
            <person name="Nagai Y."/>
            <person name="Toyoda A."/>
            <person name="Suzuki Y."/>
            <person name="Arimoto A."/>
            <person name="Ishii H."/>
            <person name="Satoh N."/>
            <person name="Nishiyama T."/>
            <person name="Hasebe M."/>
            <person name="Maruyama T."/>
            <person name="Minagawa J."/>
            <person name="Obokata J."/>
            <person name="Shigenobu S."/>
        </authorList>
    </citation>
    <scope>NUCLEOTIDE SEQUENCE [LARGE SCALE GENOMIC DNA]</scope>
</reference>
<dbReference type="AlphaFoldDB" id="A0AAV4CVE4"/>
<proteinExistence type="predicted"/>
<protein>
    <submittedName>
        <fullName evidence="1">Uncharacterized protein</fullName>
    </submittedName>
</protein>
<gene>
    <name evidence="1" type="ORF">PoB_006236400</name>
</gene>
<dbReference type="Proteomes" id="UP000735302">
    <property type="component" value="Unassembled WGS sequence"/>
</dbReference>
<evidence type="ECO:0000313" key="2">
    <source>
        <dbReference type="Proteomes" id="UP000735302"/>
    </source>
</evidence>
<name>A0AAV4CVE4_9GAST</name>
<keyword evidence="2" id="KW-1185">Reference proteome</keyword>
<dbReference type="EMBL" id="BLXT01007005">
    <property type="protein sequence ID" value="GFO35859.1"/>
    <property type="molecule type" value="Genomic_DNA"/>
</dbReference>